<dbReference type="RefSeq" id="WP_089233524.1">
    <property type="nucleotide sequence ID" value="NZ_FZOY01000004.1"/>
</dbReference>
<feature type="transmembrane region" description="Helical" evidence="1">
    <location>
        <begin position="20"/>
        <end position="47"/>
    </location>
</feature>
<evidence type="ECO:0000256" key="1">
    <source>
        <dbReference type="SAM" id="Phobius"/>
    </source>
</evidence>
<organism evidence="3 4">
    <name type="scientific">Tropicimonas sediminicola</name>
    <dbReference type="NCBI Taxonomy" id="1031541"/>
    <lineage>
        <taxon>Bacteria</taxon>
        <taxon>Pseudomonadati</taxon>
        <taxon>Pseudomonadota</taxon>
        <taxon>Alphaproteobacteria</taxon>
        <taxon>Rhodobacterales</taxon>
        <taxon>Roseobacteraceae</taxon>
        <taxon>Tropicimonas</taxon>
    </lineage>
</organism>
<protein>
    <recommendedName>
        <fullName evidence="2">CAAX prenyl protease 2/Lysostaphin resistance protein A-like domain-containing protein</fullName>
    </recommendedName>
</protein>
<gene>
    <name evidence="3" type="ORF">SAMN05421757_104460</name>
</gene>
<name>A0A239IM26_9RHOB</name>
<dbReference type="GO" id="GO:0004175">
    <property type="term" value="F:endopeptidase activity"/>
    <property type="evidence" value="ECO:0007669"/>
    <property type="project" value="UniProtKB-ARBA"/>
</dbReference>
<keyword evidence="4" id="KW-1185">Reference proteome</keyword>
<dbReference type="Proteomes" id="UP000198426">
    <property type="component" value="Unassembled WGS sequence"/>
</dbReference>
<accession>A0A239IM26</accession>
<feature type="transmembrane region" description="Helical" evidence="1">
    <location>
        <begin position="193"/>
        <end position="212"/>
    </location>
</feature>
<dbReference type="Pfam" id="PF02517">
    <property type="entry name" value="Rce1-like"/>
    <property type="match status" value="1"/>
</dbReference>
<feature type="transmembrane region" description="Helical" evidence="1">
    <location>
        <begin position="86"/>
        <end position="107"/>
    </location>
</feature>
<feature type="transmembrane region" description="Helical" evidence="1">
    <location>
        <begin position="159"/>
        <end position="181"/>
    </location>
</feature>
<dbReference type="EMBL" id="FZOY01000004">
    <property type="protein sequence ID" value="SNS94720.1"/>
    <property type="molecule type" value="Genomic_DNA"/>
</dbReference>
<feature type="transmembrane region" description="Helical" evidence="1">
    <location>
        <begin position="127"/>
        <end position="147"/>
    </location>
</feature>
<sequence>MRASAFEASLAEARDYPQLWRLGLGLVFIAFMYVAIVIPITVGAIFIRARQIAAPEDPTPLHLVSALGSLQAELTGATGIATPESVFFLLATFLGLFVGPLLAAAAFHFRGPGSLFGDLPEWTEGFLTALAMLVPVYAVMIGLGFLVDAPVPGLPLAEWLRFLPFALVMIFIQIGAEELVFRGYLQQQLAARFAARWIWMGLPAVLFAALHWSPVAGANMPLVLLSALVFGLLAADLTEKTGSLGAAMGLHFGNNAVGILGVATANTITGLALYVTPEPISAGGAQTLSIVVSIAVLVLVWWLTRRRLTR</sequence>
<dbReference type="OrthoDB" id="7171777at2"/>
<feature type="domain" description="CAAX prenyl protease 2/Lysostaphin resistance protein A-like" evidence="2">
    <location>
        <begin position="161"/>
        <end position="257"/>
    </location>
</feature>
<keyword evidence="1" id="KW-1133">Transmembrane helix</keyword>
<evidence type="ECO:0000313" key="3">
    <source>
        <dbReference type="EMBL" id="SNS94720.1"/>
    </source>
</evidence>
<dbReference type="InterPro" id="IPR003675">
    <property type="entry name" value="Rce1/LyrA-like_dom"/>
</dbReference>
<feature type="transmembrane region" description="Helical" evidence="1">
    <location>
        <begin position="218"/>
        <end position="235"/>
    </location>
</feature>
<feature type="transmembrane region" description="Helical" evidence="1">
    <location>
        <begin position="256"/>
        <end position="275"/>
    </location>
</feature>
<proteinExistence type="predicted"/>
<feature type="transmembrane region" description="Helical" evidence="1">
    <location>
        <begin position="287"/>
        <end position="304"/>
    </location>
</feature>
<reference evidence="3 4" key="1">
    <citation type="submission" date="2017-06" db="EMBL/GenBank/DDBJ databases">
        <authorList>
            <person name="Kim H.J."/>
            <person name="Triplett B.A."/>
        </authorList>
    </citation>
    <scope>NUCLEOTIDE SEQUENCE [LARGE SCALE GENOMIC DNA]</scope>
    <source>
        <strain evidence="3 4">DSM 29339</strain>
    </source>
</reference>
<dbReference type="AlphaFoldDB" id="A0A239IM26"/>
<dbReference type="GO" id="GO:0080120">
    <property type="term" value="P:CAAX-box protein maturation"/>
    <property type="evidence" value="ECO:0007669"/>
    <property type="project" value="UniProtKB-ARBA"/>
</dbReference>
<keyword evidence="1" id="KW-0472">Membrane</keyword>
<keyword evidence="1" id="KW-0812">Transmembrane</keyword>
<evidence type="ECO:0000313" key="4">
    <source>
        <dbReference type="Proteomes" id="UP000198426"/>
    </source>
</evidence>
<evidence type="ECO:0000259" key="2">
    <source>
        <dbReference type="Pfam" id="PF02517"/>
    </source>
</evidence>